<dbReference type="Proteomes" id="UP000076532">
    <property type="component" value="Unassembled WGS sequence"/>
</dbReference>
<evidence type="ECO:0000256" key="1">
    <source>
        <dbReference type="SAM" id="MobiDB-lite"/>
    </source>
</evidence>
<accession>A0A165YQ17</accession>
<gene>
    <name evidence="2" type="ORF">FIBSPDRAFT_963656</name>
</gene>
<feature type="compositionally biased region" description="Basic and acidic residues" evidence="1">
    <location>
        <begin position="53"/>
        <end position="65"/>
    </location>
</feature>
<evidence type="ECO:0000313" key="2">
    <source>
        <dbReference type="EMBL" id="KZP09793.1"/>
    </source>
</evidence>
<dbReference type="EMBL" id="KV417692">
    <property type="protein sequence ID" value="KZP09793.1"/>
    <property type="molecule type" value="Genomic_DNA"/>
</dbReference>
<dbReference type="AlphaFoldDB" id="A0A165YQ17"/>
<feature type="compositionally biased region" description="Polar residues" evidence="1">
    <location>
        <begin position="37"/>
        <end position="51"/>
    </location>
</feature>
<sequence length="159" mass="18219">MSITSRRIQARVERPPTSAFGIRIHHHHRRRRRHPPVSSQLPNESNETSAASEKGREERRRKALEDTAVELSSRLDGSWWRGRGTGYPMTEMLFLLVARNHITLKSDTLAVSTTSPKRTTTPHEPPPLNLGFLLRVLEPRAGRERDALAHGRLLVRRRC</sequence>
<protein>
    <submittedName>
        <fullName evidence="2">Uncharacterized protein</fullName>
    </submittedName>
</protein>
<proteinExistence type="predicted"/>
<organism evidence="2 3">
    <name type="scientific">Athelia psychrophila</name>
    <dbReference type="NCBI Taxonomy" id="1759441"/>
    <lineage>
        <taxon>Eukaryota</taxon>
        <taxon>Fungi</taxon>
        <taxon>Dikarya</taxon>
        <taxon>Basidiomycota</taxon>
        <taxon>Agaricomycotina</taxon>
        <taxon>Agaricomycetes</taxon>
        <taxon>Agaricomycetidae</taxon>
        <taxon>Atheliales</taxon>
        <taxon>Atheliaceae</taxon>
        <taxon>Athelia</taxon>
    </lineage>
</organism>
<feature type="compositionally biased region" description="Basic residues" evidence="1">
    <location>
        <begin position="23"/>
        <end position="35"/>
    </location>
</feature>
<name>A0A165YQ17_9AGAM</name>
<keyword evidence="3" id="KW-1185">Reference proteome</keyword>
<reference evidence="2 3" key="1">
    <citation type="journal article" date="2016" name="Mol. Biol. Evol.">
        <title>Comparative Genomics of Early-Diverging Mushroom-Forming Fungi Provides Insights into the Origins of Lignocellulose Decay Capabilities.</title>
        <authorList>
            <person name="Nagy L.G."/>
            <person name="Riley R."/>
            <person name="Tritt A."/>
            <person name="Adam C."/>
            <person name="Daum C."/>
            <person name="Floudas D."/>
            <person name="Sun H."/>
            <person name="Yadav J.S."/>
            <person name="Pangilinan J."/>
            <person name="Larsson K.H."/>
            <person name="Matsuura K."/>
            <person name="Barry K."/>
            <person name="Labutti K."/>
            <person name="Kuo R."/>
            <person name="Ohm R.A."/>
            <person name="Bhattacharya S.S."/>
            <person name="Shirouzu T."/>
            <person name="Yoshinaga Y."/>
            <person name="Martin F.M."/>
            <person name="Grigoriev I.V."/>
            <person name="Hibbett D.S."/>
        </authorList>
    </citation>
    <scope>NUCLEOTIDE SEQUENCE [LARGE SCALE GENOMIC DNA]</scope>
    <source>
        <strain evidence="2 3">CBS 109695</strain>
    </source>
</reference>
<evidence type="ECO:0000313" key="3">
    <source>
        <dbReference type="Proteomes" id="UP000076532"/>
    </source>
</evidence>
<feature type="region of interest" description="Disordered" evidence="1">
    <location>
        <begin position="1"/>
        <end position="67"/>
    </location>
</feature>